<keyword evidence="1" id="KW-0472">Membrane</keyword>
<organism evidence="2">
    <name type="scientific">marine sediment metagenome</name>
    <dbReference type="NCBI Taxonomy" id="412755"/>
    <lineage>
        <taxon>unclassified sequences</taxon>
        <taxon>metagenomes</taxon>
        <taxon>ecological metagenomes</taxon>
    </lineage>
</organism>
<keyword evidence="1" id="KW-0812">Transmembrane</keyword>
<sequence length="47" mass="5521">MAEEDYEWYVSGMEQISGVIVDNPIPSIAITLILVVVIVYFKYWRNR</sequence>
<comment type="caution">
    <text evidence="2">The sequence shown here is derived from an EMBL/GenBank/DDBJ whole genome shotgun (WGS) entry which is preliminary data.</text>
</comment>
<keyword evidence="1" id="KW-1133">Transmembrane helix</keyword>
<gene>
    <name evidence="2" type="ORF">LCGC14_0176570</name>
</gene>
<dbReference type="AlphaFoldDB" id="A0A0F9XU17"/>
<evidence type="ECO:0000256" key="1">
    <source>
        <dbReference type="SAM" id="Phobius"/>
    </source>
</evidence>
<evidence type="ECO:0000313" key="2">
    <source>
        <dbReference type="EMBL" id="KKN95788.1"/>
    </source>
</evidence>
<protein>
    <submittedName>
        <fullName evidence="2">Uncharacterized protein</fullName>
    </submittedName>
</protein>
<name>A0A0F9XU17_9ZZZZ</name>
<dbReference type="EMBL" id="LAZR01000069">
    <property type="protein sequence ID" value="KKN95788.1"/>
    <property type="molecule type" value="Genomic_DNA"/>
</dbReference>
<accession>A0A0F9XU17</accession>
<proteinExistence type="predicted"/>
<feature type="transmembrane region" description="Helical" evidence="1">
    <location>
        <begin position="25"/>
        <end position="44"/>
    </location>
</feature>
<reference evidence="2" key="1">
    <citation type="journal article" date="2015" name="Nature">
        <title>Complex archaea that bridge the gap between prokaryotes and eukaryotes.</title>
        <authorList>
            <person name="Spang A."/>
            <person name="Saw J.H."/>
            <person name="Jorgensen S.L."/>
            <person name="Zaremba-Niedzwiedzka K."/>
            <person name="Martijn J."/>
            <person name="Lind A.E."/>
            <person name="van Eijk R."/>
            <person name="Schleper C."/>
            <person name="Guy L."/>
            <person name="Ettema T.J."/>
        </authorList>
    </citation>
    <scope>NUCLEOTIDE SEQUENCE</scope>
</reference>